<evidence type="ECO:0000313" key="1">
    <source>
        <dbReference type="EMBL" id="KAF2726126.1"/>
    </source>
</evidence>
<reference evidence="1" key="1">
    <citation type="journal article" date="2020" name="Stud. Mycol.">
        <title>101 Dothideomycetes genomes: a test case for predicting lifestyles and emergence of pathogens.</title>
        <authorList>
            <person name="Haridas S."/>
            <person name="Albert R."/>
            <person name="Binder M."/>
            <person name="Bloem J."/>
            <person name="Labutti K."/>
            <person name="Salamov A."/>
            <person name="Andreopoulos B."/>
            <person name="Baker S."/>
            <person name="Barry K."/>
            <person name="Bills G."/>
            <person name="Bluhm B."/>
            <person name="Cannon C."/>
            <person name="Castanera R."/>
            <person name="Culley D."/>
            <person name="Daum C."/>
            <person name="Ezra D."/>
            <person name="Gonzalez J."/>
            <person name="Henrissat B."/>
            <person name="Kuo A."/>
            <person name="Liang C."/>
            <person name="Lipzen A."/>
            <person name="Lutzoni F."/>
            <person name="Magnuson J."/>
            <person name="Mondo S."/>
            <person name="Nolan M."/>
            <person name="Ohm R."/>
            <person name="Pangilinan J."/>
            <person name="Park H.-J."/>
            <person name="Ramirez L."/>
            <person name="Alfaro M."/>
            <person name="Sun H."/>
            <person name="Tritt A."/>
            <person name="Yoshinaga Y."/>
            <person name="Zwiers L.-H."/>
            <person name="Turgeon B."/>
            <person name="Goodwin S."/>
            <person name="Spatafora J."/>
            <person name="Crous P."/>
            <person name="Grigoriev I."/>
        </authorList>
    </citation>
    <scope>NUCLEOTIDE SEQUENCE</scope>
    <source>
        <strain evidence="1">CBS 116435</strain>
    </source>
</reference>
<comment type="caution">
    <text evidence="1">The sequence shown here is derived from an EMBL/GenBank/DDBJ whole genome shotgun (WGS) entry which is preliminary data.</text>
</comment>
<sequence length="243" mass="27596">MIDIHGNFRHHFRKHRKLSFTLLEPGEGGVFNTKTLPFPFSKARQHQQHVGFLDCRETVGVYLSIDSARYFAVHIDVQLREGDCVSSIQSLGREDKIMLRAAIVTALEAEMAPIVEACRVRNPWWWFGMNAVRIVCENVASKETCKAVIEAVLLYVDSPMGLPDLGYLTPCLDPSCDILRLKVAGGAVMSHAADSLVGAVEHLGEQKIRETFDSFKFMQMDPTARQWRWVLDHDRADLGWQRR</sequence>
<name>A0A9P4QJM7_9PEZI</name>
<proteinExistence type="predicted"/>
<dbReference type="AlphaFoldDB" id="A0A9P4QJM7"/>
<accession>A0A9P4QJM7</accession>
<evidence type="ECO:0000313" key="2">
    <source>
        <dbReference type="Proteomes" id="UP000799441"/>
    </source>
</evidence>
<dbReference type="EMBL" id="MU003765">
    <property type="protein sequence ID" value="KAF2726126.1"/>
    <property type="molecule type" value="Genomic_DNA"/>
</dbReference>
<keyword evidence="2" id="KW-1185">Reference proteome</keyword>
<gene>
    <name evidence="1" type="ORF">K431DRAFT_289992</name>
</gene>
<organism evidence="1 2">
    <name type="scientific">Polychaeton citri CBS 116435</name>
    <dbReference type="NCBI Taxonomy" id="1314669"/>
    <lineage>
        <taxon>Eukaryota</taxon>
        <taxon>Fungi</taxon>
        <taxon>Dikarya</taxon>
        <taxon>Ascomycota</taxon>
        <taxon>Pezizomycotina</taxon>
        <taxon>Dothideomycetes</taxon>
        <taxon>Dothideomycetidae</taxon>
        <taxon>Capnodiales</taxon>
        <taxon>Capnodiaceae</taxon>
        <taxon>Polychaeton</taxon>
    </lineage>
</organism>
<protein>
    <submittedName>
        <fullName evidence="1">Uncharacterized protein</fullName>
    </submittedName>
</protein>
<dbReference type="Proteomes" id="UP000799441">
    <property type="component" value="Unassembled WGS sequence"/>
</dbReference>